<keyword evidence="1" id="KW-1133">Transmembrane helix</keyword>
<keyword evidence="2" id="KW-0378">Hydrolase</keyword>
<proteinExistence type="predicted"/>
<dbReference type="InterPro" id="IPR007395">
    <property type="entry name" value="Zn_peptidase_2"/>
</dbReference>
<dbReference type="GO" id="GO:0008233">
    <property type="term" value="F:peptidase activity"/>
    <property type="evidence" value="ECO:0007669"/>
    <property type="project" value="UniProtKB-KW"/>
</dbReference>
<feature type="transmembrane region" description="Helical" evidence="1">
    <location>
        <begin position="122"/>
        <end position="142"/>
    </location>
</feature>
<dbReference type="Proteomes" id="UP001238163">
    <property type="component" value="Unassembled WGS sequence"/>
</dbReference>
<gene>
    <name evidence="2" type="ORF">J3R75_002985</name>
</gene>
<dbReference type="GO" id="GO:0006508">
    <property type="term" value="P:proteolysis"/>
    <property type="evidence" value="ECO:0007669"/>
    <property type="project" value="UniProtKB-KW"/>
</dbReference>
<name>A0AAE4AQA9_9BACT</name>
<organism evidence="2 3">
    <name type="scientific">Oligosphaera ethanolica</name>
    <dbReference type="NCBI Taxonomy" id="760260"/>
    <lineage>
        <taxon>Bacteria</taxon>
        <taxon>Pseudomonadati</taxon>
        <taxon>Lentisphaerota</taxon>
        <taxon>Oligosphaeria</taxon>
        <taxon>Oligosphaerales</taxon>
        <taxon>Oligosphaeraceae</taxon>
        <taxon>Oligosphaera</taxon>
    </lineage>
</organism>
<sequence length="232" mass="25048">MFLGFDPLYWMLALPGLLLSMLALFYVKSAFSQYSRVRSQRGLTGAEAAAAMLQRAGVNDVRIERVGGFLSDHYDPTAKTLRLSPDVYGSESLAAIGVACHEAGHALQHADNYAWLGLRTSLVPLASFGSNFSYILFFIGLFLKSMFMVKVGVLLFAAAVLFTIVTLPVEWNASARAKVAMVNGGIVTHEERDAAASVLNAAFLTYVAGAVSAILTLLYFLLRSGLLGGRRD</sequence>
<dbReference type="PANTHER" id="PTHR36434">
    <property type="entry name" value="MEMBRANE PROTEASE YUGP-RELATED"/>
    <property type="match status" value="1"/>
</dbReference>
<feature type="transmembrane region" description="Helical" evidence="1">
    <location>
        <begin position="203"/>
        <end position="222"/>
    </location>
</feature>
<dbReference type="AlphaFoldDB" id="A0AAE4AQA9"/>
<dbReference type="Pfam" id="PF04298">
    <property type="entry name" value="Zn_peptidase_2"/>
    <property type="match status" value="1"/>
</dbReference>
<dbReference type="PANTHER" id="PTHR36434:SF1">
    <property type="entry name" value="MEMBRANE PROTEASE YUGP-RELATED"/>
    <property type="match status" value="1"/>
</dbReference>
<keyword evidence="3" id="KW-1185">Reference proteome</keyword>
<keyword evidence="1" id="KW-0472">Membrane</keyword>
<keyword evidence="1" id="KW-0812">Transmembrane</keyword>
<protein>
    <submittedName>
        <fullName evidence="2">Zn-dependent membrane protease YugP</fullName>
    </submittedName>
</protein>
<evidence type="ECO:0000256" key="1">
    <source>
        <dbReference type="SAM" id="Phobius"/>
    </source>
</evidence>
<feature type="transmembrane region" description="Helical" evidence="1">
    <location>
        <begin position="149"/>
        <end position="169"/>
    </location>
</feature>
<evidence type="ECO:0000313" key="3">
    <source>
        <dbReference type="Proteomes" id="UP001238163"/>
    </source>
</evidence>
<keyword evidence="2" id="KW-0645">Protease</keyword>
<reference evidence="2" key="1">
    <citation type="submission" date="2023-07" db="EMBL/GenBank/DDBJ databases">
        <title>Genomic Encyclopedia of Type Strains, Phase IV (KMG-IV): sequencing the most valuable type-strain genomes for metagenomic binning, comparative biology and taxonomic classification.</title>
        <authorList>
            <person name="Goeker M."/>
        </authorList>
    </citation>
    <scope>NUCLEOTIDE SEQUENCE</scope>
    <source>
        <strain evidence="2">DSM 24202</strain>
    </source>
</reference>
<feature type="transmembrane region" description="Helical" evidence="1">
    <location>
        <begin position="7"/>
        <end position="27"/>
    </location>
</feature>
<evidence type="ECO:0000313" key="2">
    <source>
        <dbReference type="EMBL" id="MDQ0290878.1"/>
    </source>
</evidence>
<comment type="caution">
    <text evidence="2">The sequence shown here is derived from an EMBL/GenBank/DDBJ whole genome shotgun (WGS) entry which is preliminary data.</text>
</comment>
<accession>A0AAE4AQA9</accession>
<dbReference type="RefSeq" id="WP_307262876.1">
    <property type="nucleotide sequence ID" value="NZ_JAUSVL010000001.1"/>
</dbReference>
<dbReference type="EMBL" id="JAUSVL010000001">
    <property type="protein sequence ID" value="MDQ0290878.1"/>
    <property type="molecule type" value="Genomic_DNA"/>
</dbReference>